<gene>
    <name evidence="2" type="ORF">K505DRAFT_373081</name>
</gene>
<organism evidence="2 3">
    <name type="scientific">Melanomma pulvis-pyrius CBS 109.77</name>
    <dbReference type="NCBI Taxonomy" id="1314802"/>
    <lineage>
        <taxon>Eukaryota</taxon>
        <taxon>Fungi</taxon>
        <taxon>Dikarya</taxon>
        <taxon>Ascomycota</taxon>
        <taxon>Pezizomycotina</taxon>
        <taxon>Dothideomycetes</taxon>
        <taxon>Pleosporomycetidae</taxon>
        <taxon>Pleosporales</taxon>
        <taxon>Melanommataceae</taxon>
        <taxon>Melanomma</taxon>
    </lineage>
</organism>
<proteinExistence type="predicted"/>
<protein>
    <recommendedName>
        <fullName evidence="4">Mid2 domain-containing protein</fullName>
    </recommendedName>
</protein>
<evidence type="ECO:0000313" key="3">
    <source>
        <dbReference type="Proteomes" id="UP000799757"/>
    </source>
</evidence>
<reference evidence="2" key="1">
    <citation type="journal article" date="2020" name="Stud. Mycol.">
        <title>101 Dothideomycetes genomes: a test case for predicting lifestyles and emergence of pathogens.</title>
        <authorList>
            <person name="Haridas S."/>
            <person name="Albert R."/>
            <person name="Binder M."/>
            <person name="Bloem J."/>
            <person name="Labutti K."/>
            <person name="Salamov A."/>
            <person name="Andreopoulos B."/>
            <person name="Baker S."/>
            <person name="Barry K."/>
            <person name="Bills G."/>
            <person name="Bluhm B."/>
            <person name="Cannon C."/>
            <person name="Castanera R."/>
            <person name="Culley D."/>
            <person name="Daum C."/>
            <person name="Ezra D."/>
            <person name="Gonzalez J."/>
            <person name="Henrissat B."/>
            <person name="Kuo A."/>
            <person name="Liang C."/>
            <person name="Lipzen A."/>
            <person name="Lutzoni F."/>
            <person name="Magnuson J."/>
            <person name="Mondo S."/>
            <person name="Nolan M."/>
            <person name="Ohm R."/>
            <person name="Pangilinan J."/>
            <person name="Park H.-J."/>
            <person name="Ramirez L."/>
            <person name="Alfaro M."/>
            <person name="Sun H."/>
            <person name="Tritt A."/>
            <person name="Yoshinaga Y."/>
            <person name="Zwiers L.-H."/>
            <person name="Turgeon B."/>
            <person name="Goodwin S."/>
            <person name="Spatafora J."/>
            <person name="Crous P."/>
            <person name="Grigoriev I."/>
        </authorList>
    </citation>
    <scope>NUCLEOTIDE SEQUENCE</scope>
    <source>
        <strain evidence="2">CBS 109.77</strain>
    </source>
</reference>
<accession>A0A6A6XK45</accession>
<evidence type="ECO:0008006" key="4">
    <source>
        <dbReference type="Google" id="ProtNLM"/>
    </source>
</evidence>
<evidence type="ECO:0000313" key="2">
    <source>
        <dbReference type="EMBL" id="KAF2796594.1"/>
    </source>
</evidence>
<sequence>MPAVLASNNMISRALNDPNLASNVAAELMSLVARKTKSKKKGKKIKAGPIVGIVIGIIVVLIILAIIIILLRKRSNKKKLQGGGQMQTM</sequence>
<name>A0A6A6XK45_9PLEO</name>
<evidence type="ECO:0000256" key="1">
    <source>
        <dbReference type="SAM" id="Phobius"/>
    </source>
</evidence>
<keyword evidence="1" id="KW-1133">Transmembrane helix</keyword>
<feature type="transmembrane region" description="Helical" evidence="1">
    <location>
        <begin position="50"/>
        <end position="71"/>
    </location>
</feature>
<dbReference type="EMBL" id="MU001827">
    <property type="protein sequence ID" value="KAF2796594.1"/>
    <property type="molecule type" value="Genomic_DNA"/>
</dbReference>
<dbReference type="AlphaFoldDB" id="A0A6A6XK45"/>
<keyword evidence="1" id="KW-0812">Transmembrane</keyword>
<dbReference type="Proteomes" id="UP000799757">
    <property type="component" value="Unassembled WGS sequence"/>
</dbReference>
<keyword evidence="1" id="KW-0472">Membrane</keyword>
<keyword evidence="3" id="KW-1185">Reference proteome</keyword>